<name>A0ABS7KTB5_CLOSR</name>
<protein>
    <submittedName>
        <fullName evidence="4">NUDIX domain-containing protein</fullName>
    </submittedName>
</protein>
<gene>
    <name evidence="4" type="ORF">K5V21_01175</name>
</gene>
<evidence type="ECO:0000313" key="4">
    <source>
        <dbReference type="EMBL" id="MBY0754056.1"/>
    </source>
</evidence>
<dbReference type="InterPro" id="IPR020084">
    <property type="entry name" value="NUDIX_hydrolase_CS"/>
</dbReference>
<dbReference type="PROSITE" id="PS51462">
    <property type="entry name" value="NUDIX"/>
    <property type="match status" value="1"/>
</dbReference>
<comment type="caution">
    <text evidence="4">The sequence shown here is derived from an EMBL/GenBank/DDBJ whole genome shotgun (WGS) entry which is preliminary data.</text>
</comment>
<evidence type="ECO:0000256" key="1">
    <source>
        <dbReference type="ARBA" id="ARBA00001946"/>
    </source>
</evidence>
<dbReference type="EMBL" id="JAIKTU010000001">
    <property type="protein sequence ID" value="MBY0754056.1"/>
    <property type="molecule type" value="Genomic_DNA"/>
</dbReference>
<reference evidence="4 5" key="1">
    <citation type="journal article" date="2021" name="Cell Host Microbe">
        <title>in vivo commensal control of Clostridioides difficile virulence.</title>
        <authorList>
            <person name="Girinathan B.P."/>
            <person name="Dibenedetto N."/>
            <person name="Worley J.N."/>
            <person name="Peltier J."/>
            <person name="Arrieta-Ortiz M.L."/>
            <person name="Rupa Christinal Immanuel S."/>
            <person name="Lavin R."/>
            <person name="Delaney M.L."/>
            <person name="Cummins C."/>
            <person name="Hoffmann M."/>
            <person name="Luo Y."/>
            <person name="Gonzalez-Escalona N."/>
            <person name="Allard M."/>
            <person name="Onderdonk A.B."/>
            <person name="Gerber G.K."/>
            <person name="Sonenshein A.L."/>
            <person name="Baliga N."/>
            <person name="Dupuy B."/>
            <person name="Bry L."/>
        </authorList>
    </citation>
    <scope>NUCLEOTIDE SEQUENCE [LARGE SCALE GENOMIC DNA]</scope>
    <source>
        <strain evidence="4 5">DSM 599</strain>
    </source>
</reference>
<feature type="domain" description="Nudix hydrolase" evidence="3">
    <location>
        <begin position="20"/>
        <end position="158"/>
    </location>
</feature>
<evidence type="ECO:0000259" key="3">
    <source>
        <dbReference type="PROSITE" id="PS51462"/>
    </source>
</evidence>
<dbReference type="PROSITE" id="PS00893">
    <property type="entry name" value="NUDIX_BOX"/>
    <property type="match status" value="1"/>
</dbReference>
<proteinExistence type="predicted"/>
<keyword evidence="5" id="KW-1185">Reference proteome</keyword>
<dbReference type="InterPro" id="IPR000086">
    <property type="entry name" value="NUDIX_hydrolase_dom"/>
</dbReference>
<sequence>MVFNYKLGITEINNNRININYREAVRGIIFRDDKFLMVHSNNGDYKFPGGGAIIDEIHEDTLKREVKEETGYIVTKVKDNIGLIIERHPDHFKIGDIFEMVSSYYLCEVSHEKTSQKLDLYEKELGFDPVWITLDEAISTNENILNSTSKTISPWVYRETLALKAIKDNFDLIKKI</sequence>
<dbReference type="SUPFAM" id="SSF55811">
    <property type="entry name" value="Nudix"/>
    <property type="match status" value="1"/>
</dbReference>
<organism evidence="4 5">
    <name type="scientific">Clostridium sardiniense</name>
    <name type="common">Clostridium absonum</name>
    <dbReference type="NCBI Taxonomy" id="29369"/>
    <lineage>
        <taxon>Bacteria</taxon>
        <taxon>Bacillati</taxon>
        <taxon>Bacillota</taxon>
        <taxon>Clostridia</taxon>
        <taxon>Eubacteriales</taxon>
        <taxon>Clostridiaceae</taxon>
        <taxon>Clostridium</taxon>
    </lineage>
</organism>
<evidence type="ECO:0000313" key="5">
    <source>
        <dbReference type="Proteomes" id="UP001299068"/>
    </source>
</evidence>
<dbReference type="RefSeq" id="WP_221858437.1">
    <property type="nucleotide sequence ID" value="NZ_JAIKTU010000001.1"/>
</dbReference>
<comment type="cofactor">
    <cofactor evidence="1">
        <name>Mg(2+)</name>
        <dbReference type="ChEBI" id="CHEBI:18420"/>
    </cofactor>
</comment>
<accession>A0ABS7KTB5</accession>
<dbReference type="Pfam" id="PF00293">
    <property type="entry name" value="NUDIX"/>
    <property type="match status" value="1"/>
</dbReference>
<dbReference type="InterPro" id="IPR015797">
    <property type="entry name" value="NUDIX_hydrolase-like_dom_sf"/>
</dbReference>
<keyword evidence="2" id="KW-0378">Hydrolase</keyword>
<dbReference type="PANTHER" id="PTHR43046:SF15">
    <property type="entry name" value="MUTT_NUDIX FAMILY PROTEIN"/>
    <property type="match status" value="1"/>
</dbReference>
<dbReference type="Gene3D" id="3.90.79.10">
    <property type="entry name" value="Nucleoside Triphosphate Pyrophosphohydrolase"/>
    <property type="match status" value="1"/>
</dbReference>
<dbReference type="PANTHER" id="PTHR43046">
    <property type="entry name" value="GDP-MANNOSE MANNOSYL HYDROLASE"/>
    <property type="match status" value="1"/>
</dbReference>
<dbReference type="CDD" id="cd02883">
    <property type="entry name" value="NUDIX_Hydrolase"/>
    <property type="match status" value="1"/>
</dbReference>
<dbReference type="Proteomes" id="UP001299068">
    <property type="component" value="Unassembled WGS sequence"/>
</dbReference>
<evidence type="ECO:0000256" key="2">
    <source>
        <dbReference type="ARBA" id="ARBA00022801"/>
    </source>
</evidence>